<dbReference type="PROSITE" id="PS50943">
    <property type="entry name" value="HTH_CROC1"/>
    <property type="match status" value="1"/>
</dbReference>
<dbReference type="InterPro" id="IPR010982">
    <property type="entry name" value="Lambda_DNA-bd_dom_sf"/>
</dbReference>
<dbReference type="EMBL" id="NCXI01000114">
    <property type="protein sequence ID" value="PAK77311.1"/>
    <property type="molecule type" value="Genomic_DNA"/>
</dbReference>
<dbReference type="Gene3D" id="1.10.260.40">
    <property type="entry name" value="lambda repressor-like DNA-binding domains"/>
    <property type="match status" value="1"/>
</dbReference>
<protein>
    <recommendedName>
        <fullName evidence="3">HTH cro/C1-type domain-containing protein</fullName>
    </recommendedName>
</protein>
<comment type="caution">
    <text evidence="4">The sequence shown here is derived from an EMBL/GenBank/DDBJ whole genome shotgun (WGS) entry which is preliminary data.</text>
</comment>
<evidence type="ECO:0000313" key="4">
    <source>
        <dbReference type="EMBL" id="PAK77311.1"/>
    </source>
</evidence>
<evidence type="ECO:0000259" key="3">
    <source>
        <dbReference type="PROSITE" id="PS50943"/>
    </source>
</evidence>
<dbReference type="InterPro" id="IPR001387">
    <property type="entry name" value="Cro/C1-type_HTH"/>
</dbReference>
<dbReference type="PANTHER" id="PTHR46558:SF13">
    <property type="entry name" value="HTH-TYPE TRANSCRIPTIONAL REGULATOR IMMR"/>
    <property type="match status" value="1"/>
</dbReference>
<dbReference type="Proteomes" id="UP000216802">
    <property type="component" value="Unassembled WGS sequence"/>
</dbReference>
<dbReference type="GO" id="GO:0003677">
    <property type="term" value="F:DNA binding"/>
    <property type="evidence" value="ECO:0007669"/>
    <property type="project" value="UniProtKB-KW"/>
</dbReference>
<sequence>MKGCTEMQLGTKLKTLRKNANLSQIRVAKELGISRQAISHWENNRNYPDIEKIRDLSILYHVDPKELLSFTNEGNDVIKQSNNMSYRKTEVLLLLTCVLFILAPLSIFAIPVIMKINKVSCANNPLVFIMCLLSSLYNLFILIVILLNVLNVGFAVVK</sequence>
<keyword evidence="2" id="KW-0472">Membrane</keyword>
<feature type="domain" description="HTH cro/C1-type" evidence="3">
    <location>
        <begin position="13"/>
        <end position="67"/>
    </location>
</feature>
<evidence type="ECO:0000313" key="5">
    <source>
        <dbReference type="Proteomes" id="UP000216802"/>
    </source>
</evidence>
<proteinExistence type="predicted"/>
<dbReference type="Pfam" id="PF01381">
    <property type="entry name" value="HTH_3"/>
    <property type="match status" value="1"/>
</dbReference>
<dbReference type="SMART" id="SM00530">
    <property type="entry name" value="HTH_XRE"/>
    <property type="match status" value="1"/>
</dbReference>
<evidence type="ECO:0000256" key="2">
    <source>
        <dbReference type="SAM" id="Phobius"/>
    </source>
</evidence>
<organism evidence="4 5">
    <name type="scientific">Lentilactobacillus parakefiri</name>
    <dbReference type="NCBI Taxonomy" id="152332"/>
    <lineage>
        <taxon>Bacteria</taxon>
        <taxon>Bacillati</taxon>
        <taxon>Bacillota</taxon>
        <taxon>Bacilli</taxon>
        <taxon>Lactobacillales</taxon>
        <taxon>Lactobacillaceae</taxon>
        <taxon>Lentilactobacillus</taxon>
    </lineage>
</organism>
<name>A0A269XWT0_9LACO</name>
<accession>A0A269XWT0</accession>
<dbReference type="CDD" id="cd00093">
    <property type="entry name" value="HTH_XRE"/>
    <property type="match status" value="1"/>
</dbReference>
<keyword evidence="1" id="KW-0238">DNA-binding</keyword>
<gene>
    <name evidence="4" type="ORF">B8W98_10805</name>
</gene>
<feature type="transmembrane region" description="Helical" evidence="2">
    <location>
        <begin position="91"/>
        <end position="114"/>
    </location>
</feature>
<keyword evidence="2" id="KW-0812">Transmembrane</keyword>
<dbReference type="AlphaFoldDB" id="A0A269XWT0"/>
<reference evidence="4 5" key="1">
    <citation type="submission" date="2017-04" db="EMBL/GenBank/DDBJ databases">
        <title>Kefir bacterial isolates.</title>
        <authorList>
            <person name="Kim Y."/>
            <person name="Blasche S."/>
            <person name="Patil K.R."/>
        </authorList>
    </citation>
    <scope>NUCLEOTIDE SEQUENCE [LARGE SCALE GENOMIC DNA]</scope>
    <source>
        <strain evidence="4 5">OG2</strain>
    </source>
</reference>
<dbReference type="PANTHER" id="PTHR46558">
    <property type="entry name" value="TRACRIPTIONAL REGULATORY PROTEIN-RELATED-RELATED"/>
    <property type="match status" value="1"/>
</dbReference>
<dbReference type="OrthoDB" id="9805856at2"/>
<feature type="transmembrane region" description="Helical" evidence="2">
    <location>
        <begin position="126"/>
        <end position="157"/>
    </location>
</feature>
<evidence type="ECO:0000256" key="1">
    <source>
        <dbReference type="ARBA" id="ARBA00023125"/>
    </source>
</evidence>
<dbReference type="SUPFAM" id="SSF47413">
    <property type="entry name" value="lambda repressor-like DNA-binding domains"/>
    <property type="match status" value="1"/>
</dbReference>
<keyword evidence="2" id="KW-1133">Transmembrane helix</keyword>